<dbReference type="InterPro" id="IPR044822">
    <property type="entry name" value="Myb_DNA-bind_4"/>
</dbReference>
<organism evidence="3 4">
    <name type="scientific">Scomber scombrus</name>
    <name type="common">Atlantic mackerel</name>
    <name type="synonym">Scomber vernalis</name>
    <dbReference type="NCBI Taxonomy" id="13677"/>
    <lineage>
        <taxon>Eukaryota</taxon>
        <taxon>Metazoa</taxon>
        <taxon>Chordata</taxon>
        <taxon>Craniata</taxon>
        <taxon>Vertebrata</taxon>
        <taxon>Euteleostomi</taxon>
        <taxon>Actinopterygii</taxon>
        <taxon>Neopterygii</taxon>
        <taxon>Teleostei</taxon>
        <taxon>Neoteleostei</taxon>
        <taxon>Acanthomorphata</taxon>
        <taxon>Pelagiaria</taxon>
        <taxon>Scombriformes</taxon>
        <taxon>Scombridae</taxon>
        <taxon>Scomber</taxon>
    </lineage>
</organism>
<keyword evidence="4" id="KW-1185">Reference proteome</keyword>
<evidence type="ECO:0000256" key="1">
    <source>
        <dbReference type="SAM" id="MobiDB-lite"/>
    </source>
</evidence>
<comment type="caution">
    <text evidence="3">The sequence shown here is derived from an EMBL/GenBank/DDBJ whole genome shotgun (WGS) entry which is preliminary data.</text>
</comment>
<dbReference type="AlphaFoldDB" id="A0AAV1PGD7"/>
<reference evidence="3 4" key="1">
    <citation type="submission" date="2024-01" db="EMBL/GenBank/DDBJ databases">
        <authorList>
            <person name="Alioto T."/>
            <person name="Alioto T."/>
            <person name="Gomez Garrido J."/>
        </authorList>
    </citation>
    <scope>NUCLEOTIDE SEQUENCE [LARGE SCALE GENOMIC DNA]</scope>
</reference>
<sequence>MHCGSSDCAMADCEVDGQQQIGYKWTDADTERLIKWRAMNEGRFTGKRNAAMTGFEMFIKEHGLEGKVKPGWTKKKWENLKQKYKEVKASRTVVKTEGGEATSAHWKWFDAMEEMIEQRSSVTPTSFIFSAMAPIKGEDIQMLTSSVKTQYSSLVTVKDSGRKKGPMTPRQRRILKSCKLLKEHINHCSIENNLDHLLKDSSDGETESRLPSQDRDGEELPSHTENSVSPPPKKRAKTKNRLDTDTEKLALLQHMLDIIQEMSREPEMDCEDSFGVTVAMELKRIQSSALRNSVKRQIMTVLYDALECEQPDTLLYQPLPTSPIEESHSITVVLP</sequence>
<dbReference type="EMBL" id="CAWUFR010000161">
    <property type="protein sequence ID" value="CAK6970678.1"/>
    <property type="molecule type" value="Genomic_DNA"/>
</dbReference>
<protein>
    <submittedName>
        <fullName evidence="3">Uncharacterized protein LOC128381773</fullName>
    </submittedName>
</protein>
<feature type="region of interest" description="Disordered" evidence="1">
    <location>
        <begin position="199"/>
        <end position="244"/>
    </location>
</feature>
<dbReference type="Pfam" id="PF13837">
    <property type="entry name" value="Myb_DNA-bind_4"/>
    <property type="match status" value="1"/>
</dbReference>
<evidence type="ECO:0000313" key="3">
    <source>
        <dbReference type="EMBL" id="CAK6970678.1"/>
    </source>
</evidence>
<feature type="domain" description="Myb/SANT-like DNA-binding" evidence="2">
    <location>
        <begin position="23"/>
        <end position="115"/>
    </location>
</feature>
<gene>
    <name evidence="3" type="ORF">FSCOSCO3_A010358</name>
</gene>
<evidence type="ECO:0000313" key="4">
    <source>
        <dbReference type="Proteomes" id="UP001314229"/>
    </source>
</evidence>
<accession>A0AAV1PGD7</accession>
<proteinExistence type="predicted"/>
<name>A0AAV1PGD7_SCOSC</name>
<dbReference type="Proteomes" id="UP001314229">
    <property type="component" value="Unassembled WGS sequence"/>
</dbReference>
<feature type="compositionally biased region" description="Basic and acidic residues" evidence="1">
    <location>
        <begin position="199"/>
        <end position="222"/>
    </location>
</feature>
<evidence type="ECO:0000259" key="2">
    <source>
        <dbReference type="Pfam" id="PF13837"/>
    </source>
</evidence>